<name>A0A6C0AFJ3_9ZZZZ</name>
<organism evidence="1">
    <name type="scientific">viral metagenome</name>
    <dbReference type="NCBI Taxonomy" id="1070528"/>
    <lineage>
        <taxon>unclassified sequences</taxon>
        <taxon>metagenomes</taxon>
        <taxon>organismal metagenomes</taxon>
    </lineage>
</organism>
<dbReference type="AlphaFoldDB" id="A0A6C0AFJ3"/>
<dbReference type="Gene3D" id="3.40.50.150">
    <property type="entry name" value="Vaccinia Virus protein VP39"/>
    <property type="match status" value="1"/>
</dbReference>
<proteinExistence type="predicted"/>
<protein>
    <recommendedName>
        <fullName evidence="2">Methyltransferase</fullName>
    </recommendedName>
</protein>
<reference evidence="1" key="1">
    <citation type="journal article" date="2020" name="Nature">
        <title>Giant virus diversity and host interactions through global metagenomics.</title>
        <authorList>
            <person name="Schulz F."/>
            <person name="Roux S."/>
            <person name="Paez-Espino D."/>
            <person name="Jungbluth S."/>
            <person name="Walsh D.A."/>
            <person name="Denef V.J."/>
            <person name="McMahon K.D."/>
            <person name="Konstantinidis K.T."/>
            <person name="Eloe-Fadrosh E.A."/>
            <person name="Kyrpides N.C."/>
            <person name="Woyke T."/>
        </authorList>
    </citation>
    <scope>NUCLEOTIDE SEQUENCE</scope>
    <source>
        <strain evidence="1">GVMAG-S-1021933-23</strain>
    </source>
</reference>
<dbReference type="InterPro" id="IPR029063">
    <property type="entry name" value="SAM-dependent_MTases_sf"/>
</dbReference>
<dbReference type="SUPFAM" id="SSF53335">
    <property type="entry name" value="S-adenosyl-L-methionine-dependent methyltransferases"/>
    <property type="match status" value="1"/>
</dbReference>
<accession>A0A6C0AFJ3</accession>
<dbReference type="EMBL" id="MN740600">
    <property type="protein sequence ID" value="QHS78549.1"/>
    <property type="molecule type" value="Genomic_DNA"/>
</dbReference>
<sequence length="244" mass="29036">MFEECSVNGKFAQSGLKNGTDKMEMHRYYHYYPQYVERYRNIKNFAMLEIGILFYSSINTWLEYLPECYVYGTDIVPKESYGKFKSLICDQSNINHLENVVKSVDSEHKVYFILDDGIHIPEYQIFSFNYLFEHLLQPGGCFIIEDIETSYWKRGQLLDYVPNYGYRHKNSAIEKFKNLVEEVNYLYLSDDAKVEQNILTKDFSENVKKMISSISFGQNCIIVMKKTEEEMTRNRDDYFYKTNL</sequence>
<evidence type="ECO:0008006" key="2">
    <source>
        <dbReference type="Google" id="ProtNLM"/>
    </source>
</evidence>
<evidence type="ECO:0000313" key="1">
    <source>
        <dbReference type="EMBL" id="QHS78549.1"/>
    </source>
</evidence>